<dbReference type="GO" id="GO:0016787">
    <property type="term" value="F:hydrolase activity"/>
    <property type="evidence" value="ECO:0007669"/>
    <property type="project" value="UniProtKB-KW"/>
</dbReference>
<dbReference type="AlphaFoldDB" id="A0A1S9PAK1"/>
<feature type="chain" id="PRO_5013046277" description="Calcineurin-like phosphoesterase domain-containing protein" evidence="3">
    <location>
        <begin position="19"/>
        <end position="368"/>
    </location>
</feature>
<evidence type="ECO:0000256" key="3">
    <source>
        <dbReference type="SAM" id="SignalP"/>
    </source>
</evidence>
<evidence type="ECO:0000256" key="1">
    <source>
        <dbReference type="ARBA" id="ARBA00022801"/>
    </source>
</evidence>
<dbReference type="EMBL" id="MBTF01000034">
    <property type="protein sequence ID" value="OOQ57959.1"/>
    <property type="molecule type" value="Genomic_DNA"/>
</dbReference>
<evidence type="ECO:0008006" key="6">
    <source>
        <dbReference type="Google" id="ProtNLM"/>
    </source>
</evidence>
<keyword evidence="1" id="KW-0378">Hydrolase</keyword>
<protein>
    <recommendedName>
        <fullName evidence="6">Calcineurin-like phosphoesterase domain-containing protein</fullName>
    </recommendedName>
</protein>
<name>A0A1S9PAK1_9SPHI</name>
<accession>A0A1S9PAK1</accession>
<gene>
    <name evidence="4" type="ORF">BC343_09810</name>
</gene>
<dbReference type="STRING" id="1792845.BC343_09810"/>
<keyword evidence="2" id="KW-0325">Glycoprotein</keyword>
<dbReference type="PANTHER" id="PTHR10340">
    <property type="entry name" value="SPHINGOMYELIN PHOSPHODIESTERASE"/>
    <property type="match status" value="1"/>
</dbReference>
<dbReference type="Proteomes" id="UP000189739">
    <property type="component" value="Unassembled WGS sequence"/>
</dbReference>
<dbReference type="SUPFAM" id="SSF56300">
    <property type="entry name" value="Metallo-dependent phosphatases"/>
    <property type="match status" value="1"/>
</dbReference>
<dbReference type="Gene3D" id="3.60.21.10">
    <property type="match status" value="1"/>
</dbReference>
<dbReference type="OrthoDB" id="106957at2"/>
<evidence type="ECO:0000313" key="4">
    <source>
        <dbReference type="EMBL" id="OOQ57959.1"/>
    </source>
</evidence>
<keyword evidence="3" id="KW-0732">Signal</keyword>
<dbReference type="InterPro" id="IPR029052">
    <property type="entry name" value="Metallo-depent_PP-like"/>
</dbReference>
<comment type="caution">
    <text evidence="4">The sequence shown here is derived from an EMBL/GenBank/DDBJ whole genome shotgun (WGS) entry which is preliminary data.</text>
</comment>
<proteinExistence type="predicted"/>
<evidence type="ECO:0000313" key="5">
    <source>
        <dbReference type="Proteomes" id="UP000189739"/>
    </source>
</evidence>
<feature type="signal peptide" evidence="3">
    <location>
        <begin position="1"/>
        <end position="18"/>
    </location>
</feature>
<evidence type="ECO:0000256" key="2">
    <source>
        <dbReference type="ARBA" id="ARBA00023180"/>
    </source>
</evidence>
<organism evidence="4 5">
    <name type="scientific">Mucilaginibacter pedocola</name>
    <dbReference type="NCBI Taxonomy" id="1792845"/>
    <lineage>
        <taxon>Bacteria</taxon>
        <taxon>Pseudomonadati</taxon>
        <taxon>Bacteroidota</taxon>
        <taxon>Sphingobacteriia</taxon>
        <taxon>Sphingobacteriales</taxon>
        <taxon>Sphingobacteriaceae</taxon>
        <taxon>Mucilaginibacter</taxon>
    </lineage>
</organism>
<sequence>MKKFFFIFLSLSPLLAPAQNRQVLILSDLHVALGKHWDKFYHADTDTALFASALRSAGEKKYSLVLMPGDLLRHVGDVGHDTLEMKETYKYITDRVSRIDTNALVLPALGNNDCITHDIPGAATYRIFYDGLLKRIDGSGDIAKTFLTGGYYAYQKDSLVVIALNSLLFMRKNAQFATEARAELDWLKQQLSALRPGQSAWLFYHVPPGTDRYDDVPSWQDSIQQAYLSIVKQYAPRIKFQMAGHTHTADVRLFTQGGKLSSYLSIAPGLDSRNGNNPAYQVLRYDERKLAVNKITTYYTDAESGSKWHSFDFKNLGFGFFFDNNNSNKKGPEFMNHYNTCRGTSNTKAGKPIEWDEAFRSKTIIALP</sequence>
<dbReference type="RefSeq" id="WP_078349684.1">
    <property type="nucleotide sequence ID" value="NZ_MBTF01000034.1"/>
</dbReference>
<reference evidence="4 5" key="1">
    <citation type="submission" date="2016-07" db="EMBL/GenBank/DDBJ databases">
        <title>Genomic analysis of zinc-resistant bacterium Mucilaginibacter pedocola TBZ30.</title>
        <authorList>
            <person name="Huang J."/>
            <person name="Tang J."/>
        </authorList>
    </citation>
    <scope>NUCLEOTIDE SEQUENCE [LARGE SCALE GENOMIC DNA]</scope>
    <source>
        <strain evidence="4 5">TBZ30</strain>
    </source>
</reference>
<keyword evidence="5" id="KW-1185">Reference proteome</keyword>
<dbReference type="PANTHER" id="PTHR10340:SF57">
    <property type="entry name" value="METALLOPHOS DOMAIN-CONTAINING PROTEIN"/>
    <property type="match status" value="1"/>
</dbReference>